<dbReference type="Proteomes" id="UP001162501">
    <property type="component" value="Chromosome 20"/>
</dbReference>
<organism evidence="1 2">
    <name type="scientific">Rangifer tarandus platyrhynchus</name>
    <name type="common">Svalbard reindeer</name>
    <dbReference type="NCBI Taxonomy" id="3082113"/>
    <lineage>
        <taxon>Eukaryota</taxon>
        <taxon>Metazoa</taxon>
        <taxon>Chordata</taxon>
        <taxon>Craniata</taxon>
        <taxon>Vertebrata</taxon>
        <taxon>Euteleostomi</taxon>
        <taxon>Mammalia</taxon>
        <taxon>Eutheria</taxon>
        <taxon>Laurasiatheria</taxon>
        <taxon>Artiodactyla</taxon>
        <taxon>Ruminantia</taxon>
        <taxon>Pecora</taxon>
        <taxon>Cervidae</taxon>
        <taxon>Odocoileinae</taxon>
        <taxon>Rangifer</taxon>
    </lineage>
</organism>
<proteinExistence type="predicted"/>
<evidence type="ECO:0000313" key="2">
    <source>
        <dbReference type="Proteomes" id="UP001162501"/>
    </source>
</evidence>
<protein>
    <submittedName>
        <fullName evidence="1">Uncharacterized protein</fullName>
    </submittedName>
</protein>
<evidence type="ECO:0000313" key="1">
    <source>
        <dbReference type="EMBL" id="CAN0040391.1"/>
    </source>
</evidence>
<reference evidence="1" key="2">
    <citation type="submission" date="2025-03" db="EMBL/GenBank/DDBJ databases">
        <authorList>
            <consortium name="ELIXIR-Norway"/>
            <consortium name="Elixir Norway"/>
        </authorList>
    </citation>
    <scope>NUCLEOTIDE SEQUENCE</scope>
</reference>
<sequence length="305" mass="32283">MGEVWFLTQGSAGQGGRTGGQLHFHQHLFTELSPRARLTEQAGRNSNGADVSPILEMLGACVSVRIIRRGHSTRNQPVQLTTATVMNKEGLRNSQRPKEIRETGGLNAIWRLGATAKERQQDVRVCDPSSCHVAVEIPSFPPGPRLTSYLRLPLRRPREILGGPASSGGQGNPSASLSTSRATSPNSSQEEDCSGSGLVSAVGPRPVGEGAGEAGQPVRRFPDSAHPSQLPPATRPLPPPPCPLTPFIVRVPLVGSPVSTSQTSKSDGQSREGVHSTPIQTLQGRTLNSCYGGVQPPASRMALLI</sequence>
<name>A0AC59YWT9_RANTA</name>
<gene>
    <name evidence="1" type="ORF">MRATA1EN22A_LOCUS11152</name>
</gene>
<reference evidence="1" key="1">
    <citation type="submission" date="2023-05" db="EMBL/GenBank/DDBJ databases">
        <authorList>
            <consortium name="ELIXIR-Norway"/>
        </authorList>
    </citation>
    <scope>NUCLEOTIDE SEQUENCE</scope>
</reference>
<accession>A0AC59YWT9</accession>
<dbReference type="EMBL" id="OX596104">
    <property type="protein sequence ID" value="CAN0040391.1"/>
    <property type="molecule type" value="Genomic_DNA"/>
</dbReference>